<keyword evidence="1" id="KW-0378">Hydrolase</keyword>
<dbReference type="Proteomes" id="UP000663846">
    <property type="component" value="Unassembled WGS sequence"/>
</dbReference>
<feature type="domain" description="Alpha/beta hydrolase fold-3" evidence="2">
    <location>
        <begin position="98"/>
        <end position="312"/>
    </location>
</feature>
<comment type="caution">
    <text evidence="3">The sequence shown here is derived from an EMBL/GenBank/DDBJ whole genome shotgun (WGS) entry which is preliminary data.</text>
</comment>
<proteinExistence type="predicted"/>
<dbReference type="SUPFAM" id="SSF53474">
    <property type="entry name" value="alpha/beta-Hydrolases"/>
    <property type="match status" value="1"/>
</dbReference>
<dbReference type="InterPro" id="IPR013094">
    <property type="entry name" value="AB_hydrolase_3"/>
</dbReference>
<protein>
    <recommendedName>
        <fullName evidence="2">Alpha/beta hydrolase fold-3 domain-containing protein</fullName>
    </recommendedName>
</protein>
<dbReference type="AlphaFoldDB" id="A0A8H3ATC5"/>
<evidence type="ECO:0000256" key="1">
    <source>
        <dbReference type="ARBA" id="ARBA00022801"/>
    </source>
</evidence>
<evidence type="ECO:0000313" key="3">
    <source>
        <dbReference type="EMBL" id="CAE6436502.1"/>
    </source>
</evidence>
<dbReference type="InterPro" id="IPR050300">
    <property type="entry name" value="GDXG_lipolytic_enzyme"/>
</dbReference>
<dbReference type="EMBL" id="CAJMWS010000347">
    <property type="protein sequence ID" value="CAE6436502.1"/>
    <property type="molecule type" value="Genomic_DNA"/>
</dbReference>
<dbReference type="GO" id="GO:0016787">
    <property type="term" value="F:hydrolase activity"/>
    <property type="evidence" value="ECO:0007669"/>
    <property type="project" value="UniProtKB-KW"/>
</dbReference>
<dbReference type="InterPro" id="IPR029058">
    <property type="entry name" value="AB_hydrolase_fold"/>
</dbReference>
<gene>
    <name evidence="3" type="ORF">RDB_LOCUS121369</name>
</gene>
<dbReference type="Pfam" id="PF07859">
    <property type="entry name" value="Abhydrolase_3"/>
    <property type="match status" value="1"/>
</dbReference>
<organism evidence="3 4">
    <name type="scientific">Rhizoctonia solani</name>
    <dbReference type="NCBI Taxonomy" id="456999"/>
    <lineage>
        <taxon>Eukaryota</taxon>
        <taxon>Fungi</taxon>
        <taxon>Dikarya</taxon>
        <taxon>Basidiomycota</taxon>
        <taxon>Agaricomycotina</taxon>
        <taxon>Agaricomycetes</taxon>
        <taxon>Cantharellales</taxon>
        <taxon>Ceratobasidiaceae</taxon>
        <taxon>Rhizoctonia</taxon>
    </lineage>
</organism>
<name>A0A8H3ATC5_9AGAM</name>
<accession>A0A8H3ATC5</accession>
<dbReference type="PANTHER" id="PTHR48081:SF8">
    <property type="entry name" value="ALPHA_BETA HYDROLASE FOLD-3 DOMAIN-CONTAINING PROTEIN-RELATED"/>
    <property type="match status" value="1"/>
</dbReference>
<evidence type="ECO:0000259" key="2">
    <source>
        <dbReference type="Pfam" id="PF07859"/>
    </source>
</evidence>
<evidence type="ECO:0000313" key="4">
    <source>
        <dbReference type="Proteomes" id="UP000663846"/>
    </source>
</evidence>
<dbReference type="PANTHER" id="PTHR48081">
    <property type="entry name" value="AB HYDROLASE SUPERFAMILY PROTEIN C4A8.06C"/>
    <property type="match status" value="1"/>
</dbReference>
<reference evidence="3" key="1">
    <citation type="submission" date="2021-01" db="EMBL/GenBank/DDBJ databases">
        <authorList>
            <person name="Kaushik A."/>
        </authorList>
    </citation>
    <scope>NUCLEOTIDE SEQUENCE</scope>
    <source>
        <strain evidence="3">AG1-1C</strain>
    </source>
</reference>
<sequence length="341" mass="37724">MSQSSQPLQGSLVIPKEIIDRWDPEYRDFILSLPKEALIPPHQHGWSDDLRRAVNSSTAGKAEPVSVGSTLNIDLGDFSVLCLVPDGEAPQDGWPVFIYAHGGGLLFGDARGEISFTTRVCMDAKCVVVSVDYRLAPEHTFPSAFNDVWIALSWARGDAAEKLKFDKNRIALGGYSSGATLTTVVAQQALLSKPPIRLVGQAIYMPSLDITPSYDPTTWSSSMREYAEMPGLWTRDVLWARDMHTPNERDRVDPRASPLLQSLEKAFENHPPIWIGVAEMDPLRNDGETYAKLLGKRGVQVELKTYLGASHLTAVADGVCGLARQMQRDQIEFLKTVFKLN</sequence>
<dbReference type="Gene3D" id="3.40.50.1820">
    <property type="entry name" value="alpha/beta hydrolase"/>
    <property type="match status" value="1"/>
</dbReference>